<gene>
    <name evidence="1" type="ORF">ACFPQ6_05680</name>
</gene>
<comment type="caution">
    <text evidence="1">The sequence shown here is derived from an EMBL/GenBank/DDBJ whole genome shotgun (WGS) entry which is preliminary data.</text>
</comment>
<dbReference type="Proteomes" id="UP001595979">
    <property type="component" value="Unassembled WGS sequence"/>
</dbReference>
<dbReference type="RefSeq" id="WP_380047240.1">
    <property type="nucleotide sequence ID" value="NZ_JBHSOH010000005.1"/>
</dbReference>
<sequence>MADSAPALSLAACRAALTGPDETAACRALETLAPLLHERADAAELALRLGRPRQALAWATDPLVCAAAWLRLGEAGQALAELDAAPDPSARQAVLRARAAWQRHLGADAAAGEQATEEQTDTALHLARQEGDAGALVAAVTLRGEALVRAGERFAALRALAEGLKVAELGAQAADAHLLAVLAHAQGGPKGGRSAAKALERSAPGSPARVLALLALGRPEDAQAQVAAGDLSALWWAFVPPA</sequence>
<name>A0ABW1DHX3_9DEIO</name>
<protein>
    <submittedName>
        <fullName evidence="1">Uncharacterized protein</fullName>
    </submittedName>
</protein>
<dbReference type="EMBL" id="JBHSOH010000005">
    <property type="protein sequence ID" value="MFC5847795.1"/>
    <property type="molecule type" value="Genomic_DNA"/>
</dbReference>
<proteinExistence type="predicted"/>
<keyword evidence="2" id="KW-1185">Reference proteome</keyword>
<evidence type="ECO:0000313" key="1">
    <source>
        <dbReference type="EMBL" id="MFC5847795.1"/>
    </source>
</evidence>
<evidence type="ECO:0000313" key="2">
    <source>
        <dbReference type="Proteomes" id="UP001595979"/>
    </source>
</evidence>
<accession>A0ABW1DHX3</accession>
<organism evidence="1 2">
    <name type="scientific">Deinococcus petrolearius</name>
    <dbReference type="NCBI Taxonomy" id="1751295"/>
    <lineage>
        <taxon>Bacteria</taxon>
        <taxon>Thermotogati</taxon>
        <taxon>Deinococcota</taxon>
        <taxon>Deinococci</taxon>
        <taxon>Deinococcales</taxon>
        <taxon>Deinococcaceae</taxon>
        <taxon>Deinococcus</taxon>
    </lineage>
</organism>
<reference evidence="2" key="1">
    <citation type="journal article" date="2019" name="Int. J. Syst. Evol. Microbiol.">
        <title>The Global Catalogue of Microorganisms (GCM) 10K type strain sequencing project: providing services to taxonomists for standard genome sequencing and annotation.</title>
        <authorList>
            <consortium name="The Broad Institute Genomics Platform"/>
            <consortium name="The Broad Institute Genome Sequencing Center for Infectious Disease"/>
            <person name="Wu L."/>
            <person name="Ma J."/>
        </authorList>
    </citation>
    <scope>NUCLEOTIDE SEQUENCE [LARGE SCALE GENOMIC DNA]</scope>
    <source>
        <strain evidence="2">CGMCC 1.15053</strain>
    </source>
</reference>